<comment type="caution">
    <text evidence="12">The sequence shown here is derived from an EMBL/GenBank/DDBJ whole genome shotgun (WGS) entry which is preliminary data.</text>
</comment>
<dbReference type="InterPro" id="IPR013377">
    <property type="entry name" value="FlgJ"/>
</dbReference>
<protein>
    <recommendedName>
        <fullName evidence="5">Peptidoglycan hydrolase FlgJ</fullName>
    </recommendedName>
    <alternativeName>
        <fullName evidence="10">Muramidase FlgJ</fullName>
    </alternativeName>
</protein>
<keyword evidence="7 12" id="KW-0378">Hydrolase</keyword>
<evidence type="ECO:0000256" key="3">
    <source>
        <dbReference type="ARBA" id="ARBA00006880"/>
    </source>
</evidence>
<feature type="domain" description="Mannosyl-glycoprotein endo-beta-N-acetylglucosamidase-like" evidence="11">
    <location>
        <begin position="132"/>
        <end position="288"/>
    </location>
</feature>
<dbReference type="Proteomes" id="UP001219862">
    <property type="component" value="Unassembled WGS sequence"/>
</dbReference>
<reference evidence="12 13" key="1">
    <citation type="submission" date="2022-10" db="EMBL/GenBank/DDBJ databases">
        <title>paucibacter sp. hw8 Genome sequencing.</title>
        <authorList>
            <person name="Park S."/>
        </authorList>
    </citation>
    <scope>NUCLEOTIDE SEQUENCE [LARGE SCALE GENOMIC DNA]</scope>
    <source>
        <strain evidence="13">hw8</strain>
    </source>
</reference>
<comment type="function">
    <text evidence="1">Flagellum-specific muramidase which hydrolyzes the peptidoglycan layer to assemble the rod structure in the periplasmic space.</text>
</comment>
<comment type="subcellular location">
    <subcellularLocation>
        <location evidence="2">Periplasm</location>
    </subcellularLocation>
</comment>
<proteinExistence type="inferred from homology"/>
<evidence type="ECO:0000256" key="7">
    <source>
        <dbReference type="ARBA" id="ARBA00022801"/>
    </source>
</evidence>
<comment type="similarity">
    <text evidence="3">In the N-terminal section; belongs to the FlgJ family.</text>
</comment>
<dbReference type="PANTHER" id="PTHR33308:SF9">
    <property type="entry name" value="PEPTIDOGLYCAN HYDROLASE FLGJ"/>
    <property type="match status" value="1"/>
</dbReference>
<dbReference type="GO" id="GO:0016787">
    <property type="term" value="F:hydrolase activity"/>
    <property type="evidence" value="ECO:0007669"/>
    <property type="project" value="UniProtKB-KW"/>
</dbReference>
<name>A0ABT5KMZ5_9BURK</name>
<keyword evidence="13" id="KW-1185">Reference proteome</keyword>
<evidence type="ECO:0000256" key="6">
    <source>
        <dbReference type="ARBA" id="ARBA00022764"/>
    </source>
</evidence>
<organism evidence="12 13">
    <name type="scientific">Roseateles koreensis</name>
    <dbReference type="NCBI Taxonomy" id="2987526"/>
    <lineage>
        <taxon>Bacteria</taxon>
        <taxon>Pseudomonadati</taxon>
        <taxon>Pseudomonadota</taxon>
        <taxon>Betaproteobacteria</taxon>
        <taxon>Burkholderiales</taxon>
        <taxon>Sphaerotilaceae</taxon>
        <taxon>Roseateles</taxon>
    </lineage>
</organism>
<evidence type="ECO:0000313" key="13">
    <source>
        <dbReference type="Proteomes" id="UP001219862"/>
    </source>
</evidence>
<evidence type="ECO:0000259" key="11">
    <source>
        <dbReference type="SMART" id="SM00047"/>
    </source>
</evidence>
<accession>A0ABT5KMZ5</accession>
<keyword evidence="12" id="KW-0969">Cilium</keyword>
<dbReference type="InterPro" id="IPR002901">
    <property type="entry name" value="MGlyc_endo_b_GlcNAc-like_dom"/>
</dbReference>
<gene>
    <name evidence="12" type="primary">flgJ</name>
    <name evidence="12" type="ORF">PRZ01_03660</name>
</gene>
<evidence type="ECO:0000313" key="12">
    <source>
        <dbReference type="EMBL" id="MDC8784288.1"/>
    </source>
</evidence>
<dbReference type="NCBIfam" id="TIGR02541">
    <property type="entry name" value="flagell_FlgJ"/>
    <property type="match status" value="1"/>
</dbReference>
<keyword evidence="9" id="KW-0961">Cell wall biogenesis/degradation</keyword>
<evidence type="ECO:0000256" key="8">
    <source>
        <dbReference type="ARBA" id="ARBA00023295"/>
    </source>
</evidence>
<dbReference type="InterPro" id="IPR051056">
    <property type="entry name" value="Glycosyl_Hydrolase_73"/>
</dbReference>
<dbReference type="Pfam" id="PF10135">
    <property type="entry name" value="Rod-binding"/>
    <property type="match status" value="1"/>
</dbReference>
<dbReference type="RefSeq" id="WP_273595411.1">
    <property type="nucleotide sequence ID" value="NZ_JAQQXS010000003.1"/>
</dbReference>
<comment type="similarity">
    <text evidence="4">In the C-terminal section; belongs to the glycosyl hydrolase 73 family.</text>
</comment>
<dbReference type="SUPFAM" id="SSF53955">
    <property type="entry name" value="Lysozyme-like"/>
    <property type="match status" value="1"/>
</dbReference>
<evidence type="ECO:0000256" key="2">
    <source>
        <dbReference type="ARBA" id="ARBA00004418"/>
    </source>
</evidence>
<evidence type="ECO:0000256" key="1">
    <source>
        <dbReference type="ARBA" id="ARBA00002954"/>
    </source>
</evidence>
<keyword evidence="8" id="KW-0326">Glycosidase</keyword>
<evidence type="ECO:0000256" key="5">
    <source>
        <dbReference type="ARBA" id="ARBA00013433"/>
    </source>
</evidence>
<dbReference type="SMART" id="SM00047">
    <property type="entry name" value="LYZ2"/>
    <property type="match status" value="1"/>
</dbReference>
<dbReference type="Gene3D" id="1.10.530.10">
    <property type="match status" value="1"/>
</dbReference>
<dbReference type="Pfam" id="PF01832">
    <property type="entry name" value="Glucosaminidase"/>
    <property type="match status" value="1"/>
</dbReference>
<dbReference type="PANTHER" id="PTHR33308">
    <property type="entry name" value="PEPTIDOGLYCAN HYDROLASE FLGJ"/>
    <property type="match status" value="1"/>
</dbReference>
<dbReference type="EMBL" id="JAQQXS010000003">
    <property type="protein sequence ID" value="MDC8784288.1"/>
    <property type="molecule type" value="Genomic_DNA"/>
</dbReference>
<keyword evidence="6" id="KW-0574">Periplasm</keyword>
<keyword evidence="12" id="KW-0966">Cell projection</keyword>
<dbReference type="Gene3D" id="2.10.70.40">
    <property type="entry name" value="peptidoglycan hydrolase"/>
    <property type="match status" value="1"/>
</dbReference>
<evidence type="ECO:0000256" key="9">
    <source>
        <dbReference type="ARBA" id="ARBA00023316"/>
    </source>
</evidence>
<dbReference type="InterPro" id="IPR019301">
    <property type="entry name" value="Flagellar_prot_FlgJ_N"/>
</dbReference>
<keyword evidence="12" id="KW-0282">Flagellum</keyword>
<dbReference type="PRINTS" id="PR01002">
    <property type="entry name" value="FLGFLGJ"/>
</dbReference>
<dbReference type="InterPro" id="IPR023346">
    <property type="entry name" value="Lysozyme-like_dom_sf"/>
</dbReference>
<evidence type="ECO:0000256" key="10">
    <source>
        <dbReference type="ARBA" id="ARBA00030835"/>
    </source>
</evidence>
<sequence>MAISTAALAANMGSTLGASNIGTDNRSIESLRSAAARDPKSNIRETAKQFESLFMQEVMKSMRASTMSTGMLDNPGSQMGTEMLDTQFAGKMTGLPGGLSDAIARQLQRQMGISDKTDASNTTLQPLPALAKKGIAPHVQSFIQKHDSAAKAAEASTGIPASFMLAQAAHESGWGKREIIAKDGTPSYNVFGIKATPGWTGKVAEVQTTEVIDGKAQKVTAKFRAYGSYAEAFQDYAKLIGNNDRYRNVVAQARTGSAEGFARGLQKAGYATDPQYAEKLAQVINTTVRVQRALA</sequence>
<evidence type="ECO:0000256" key="4">
    <source>
        <dbReference type="ARBA" id="ARBA00007974"/>
    </source>
</evidence>